<evidence type="ECO:0000313" key="2">
    <source>
        <dbReference type="EMBL" id="CAG5110847.1"/>
    </source>
</evidence>
<name>A0A8J2N0Y3_COTCN</name>
<dbReference type="EMBL" id="CAJNRD030001886">
    <property type="protein sequence ID" value="CAG5110847.1"/>
    <property type="molecule type" value="Genomic_DNA"/>
</dbReference>
<reference evidence="2" key="1">
    <citation type="submission" date="2021-04" db="EMBL/GenBank/DDBJ databases">
        <authorList>
            <person name="Chebbi M.A.C M."/>
        </authorList>
    </citation>
    <scope>NUCLEOTIDE SEQUENCE</scope>
</reference>
<protein>
    <submittedName>
        <fullName evidence="2">Uncharacterized protein</fullName>
    </submittedName>
</protein>
<organism evidence="2 3">
    <name type="scientific">Cotesia congregata</name>
    <name type="common">Parasitoid wasp</name>
    <name type="synonym">Apanteles congregatus</name>
    <dbReference type="NCBI Taxonomy" id="51543"/>
    <lineage>
        <taxon>Eukaryota</taxon>
        <taxon>Metazoa</taxon>
        <taxon>Ecdysozoa</taxon>
        <taxon>Arthropoda</taxon>
        <taxon>Hexapoda</taxon>
        <taxon>Insecta</taxon>
        <taxon>Pterygota</taxon>
        <taxon>Neoptera</taxon>
        <taxon>Endopterygota</taxon>
        <taxon>Hymenoptera</taxon>
        <taxon>Apocrita</taxon>
        <taxon>Ichneumonoidea</taxon>
        <taxon>Braconidae</taxon>
        <taxon>Microgastrinae</taxon>
        <taxon>Cotesia</taxon>
    </lineage>
</organism>
<feature type="compositionally biased region" description="Low complexity" evidence="1">
    <location>
        <begin position="50"/>
        <end position="60"/>
    </location>
</feature>
<comment type="caution">
    <text evidence="2">The sequence shown here is derived from an EMBL/GenBank/DDBJ whole genome shotgun (WGS) entry which is preliminary data.</text>
</comment>
<accession>A0A8J2N0Y3</accession>
<feature type="non-terminal residue" evidence="2">
    <location>
        <position position="1"/>
    </location>
</feature>
<feature type="region of interest" description="Disordered" evidence="1">
    <location>
        <begin position="33"/>
        <end position="61"/>
    </location>
</feature>
<dbReference type="Proteomes" id="UP000786811">
    <property type="component" value="Unassembled WGS sequence"/>
</dbReference>
<evidence type="ECO:0000313" key="3">
    <source>
        <dbReference type="Proteomes" id="UP000786811"/>
    </source>
</evidence>
<dbReference type="AlphaFoldDB" id="A0A8J2N0Y3"/>
<gene>
    <name evidence="2" type="ORF">HICCMSTLAB_LOCUS14104</name>
</gene>
<sequence length="129" mass="13871">IQSGDVTSVPAVLSSLNSESGIKAFMNSVVNSNNNKMNDESSSRDPMVESSSNSTCSEQSLNKEPVCTQLLTQLNTAYQHLAPDAQAIDIMYLFELLGTDDDKMAVCYSSAVKKMAASPHLLGGTLFSW</sequence>
<dbReference type="OrthoDB" id="10608483at2759"/>
<keyword evidence="3" id="KW-1185">Reference proteome</keyword>
<feature type="compositionally biased region" description="Basic and acidic residues" evidence="1">
    <location>
        <begin position="37"/>
        <end position="47"/>
    </location>
</feature>
<evidence type="ECO:0000256" key="1">
    <source>
        <dbReference type="SAM" id="MobiDB-lite"/>
    </source>
</evidence>
<proteinExistence type="predicted"/>